<reference evidence="2 3" key="1">
    <citation type="submission" date="2019-10" db="EMBL/GenBank/DDBJ databases">
        <authorList>
            <person name="Palmer J.M."/>
        </authorList>
    </citation>
    <scope>NUCLEOTIDE SEQUENCE [LARGE SCALE GENOMIC DNA]</scope>
    <source>
        <strain evidence="2 3">TWF694</strain>
    </source>
</reference>
<keyword evidence="1" id="KW-0732">Signal</keyword>
<evidence type="ECO:0000313" key="2">
    <source>
        <dbReference type="EMBL" id="KAK6542748.1"/>
    </source>
</evidence>
<evidence type="ECO:0000256" key="1">
    <source>
        <dbReference type="SAM" id="SignalP"/>
    </source>
</evidence>
<keyword evidence="3" id="KW-1185">Reference proteome</keyword>
<gene>
    <name evidence="2" type="ORF">TWF694_006689</name>
</gene>
<accession>A0AAV9XSL5</accession>
<dbReference type="AlphaFoldDB" id="A0AAV9XSL5"/>
<dbReference type="Proteomes" id="UP001365542">
    <property type="component" value="Unassembled WGS sequence"/>
</dbReference>
<organism evidence="2 3">
    <name type="scientific">Orbilia ellipsospora</name>
    <dbReference type="NCBI Taxonomy" id="2528407"/>
    <lineage>
        <taxon>Eukaryota</taxon>
        <taxon>Fungi</taxon>
        <taxon>Dikarya</taxon>
        <taxon>Ascomycota</taxon>
        <taxon>Pezizomycotina</taxon>
        <taxon>Orbiliomycetes</taxon>
        <taxon>Orbiliales</taxon>
        <taxon>Orbiliaceae</taxon>
        <taxon>Orbilia</taxon>
    </lineage>
</organism>
<evidence type="ECO:0000313" key="3">
    <source>
        <dbReference type="Proteomes" id="UP001365542"/>
    </source>
</evidence>
<protein>
    <submittedName>
        <fullName evidence="2">Uncharacterized protein</fullName>
    </submittedName>
</protein>
<comment type="caution">
    <text evidence="2">The sequence shown here is derived from an EMBL/GenBank/DDBJ whole genome shotgun (WGS) entry which is preliminary data.</text>
</comment>
<name>A0AAV9XSL5_9PEZI</name>
<proteinExistence type="predicted"/>
<feature type="chain" id="PRO_5043620262" evidence="1">
    <location>
        <begin position="21"/>
        <end position="123"/>
    </location>
</feature>
<dbReference type="EMBL" id="JAVHJO010000002">
    <property type="protein sequence ID" value="KAK6542748.1"/>
    <property type="molecule type" value="Genomic_DNA"/>
</dbReference>
<sequence length="123" mass="13515">MKGLSIFLAIATTFITIADSSPTDILRLFKQTPRSVPVIDAEFLAKEEAKCKSNKESPHPDSFQCVDDSWCGGGPIEGCFCVYVAIPTRSKEVGDHDSEVAIKEFPTCVYITPPTEEWASLEN</sequence>
<feature type="signal peptide" evidence="1">
    <location>
        <begin position="1"/>
        <end position="20"/>
    </location>
</feature>